<keyword evidence="2" id="KW-1185">Reference proteome</keyword>
<organism evidence="1 2">
    <name type="scientific">Kurthia sibirica</name>
    <dbReference type="NCBI Taxonomy" id="202750"/>
    <lineage>
        <taxon>Bacteria</taxon>
        <taxon>Bacillati</taxon>
        <taxon>Bacillota</taxon>
        <taxon>Bacilli</taxon>
        <taxon>Bacillales</taxon>
        <taxon>Caryophanaceae</taxon>
        <taxon>Kurthia</taxon>
    </lineage>
</organism>
<name>A0A2U3AJG6_9BACL</name>
<comment type="caution">
    <text evidence="1">The sequence shown here is derived from an EMBL/GenBank/DDBJ whole genome shotgun (WGS) entry which is preliminary data.</text>
</comment>
<dbReference type="Proteomes" id="UP000245938">
    <property type="component" value="Unassembled WGS sequence"/>
</dbReference>
<evidence type="ECO:0000313" key="1">
    <source>
        <dbReference type="EMBL" id="PWI24687.1"/>
    </source>
</evidence>
<dbReference type="EMBL" id="QFVR01000017">
    <property type="protein sequence ID" value="PWI24687.1"/>
    <property type="molecule type" value="Genomic_DNA"/>
</dbReference>
<accession>A0A2U3AJG6</accession>
<sequence>MKSKKKNTNQETVKCSVKYVDYLTGNLKNAMEKALSVSYNFVKWAKEQDVKDLDQLKRAHCKNYIEQKK</sequence>
<reference evidence="1 2" key="1">
    <citation type="submission" date="2018-05" db="EMBL/GenBank/DDBJ databases">
        <title>Kurthia sibirica genome sequence.</title>
        <authorList>
            <person name="Maclea K.S."/>
            <person name="Goen A.E."/>
        </authorList>
    </citation>
    <scope>NUCLEOTIDE SEQUENCE [LARGE SCALE GENOMIC DNA]</scope>
    <source>
        <strain evidence="1 2">ATCC 49154</strain>
    </source>
</reference>
<gene>
    <name evidence="1" type="ORF">DEX24_12020</name>
</gene>
<dbReference type="AlphaFoldDB" id="A0A2U3AJG6"/>
<protein>
    <submittedName>
        <fullName evidence="1">Uncharacterized protein</fullName>
    </submittedName>
</protein>
<evidence type="ECO:0000313" key="2">
    <source>
        <dbReference type="Proteomes" id="UP000245938"/>
    </source>
</evidence>
<proteinExistence type="predicted"/>